<accession>C6E3T5</accession>
<dbReference type="HOGENOM" id="CLU_595577_0_0_7"/>
<name>C6E3T5_GEOSM</name>
<reference evidence="1" key="1">
    <citation type="submission" date="2009-07" db="EMBL/GenBank/DDBJ databases">
        <title>Complete sequence of Geobacter sp. M21.</title>
        <authorList>
            <consortium name="US DOE Joint Genome Institute"/>
            <person name="Lucas S."/>
            <person name="Copeland A."/>
            <person name="Lapidus A."/>
            <person name="Glavina del Rio T."/>
            <person name="Dalin E."/>
            <person name="Tice H."/>
            <person name="Bruce D."/>
            <person name="Goodwin L."/>
            <person name="Pitluck S."/>
            <person name="Saunders E."/>
            <person name="Brettin T."/>
            <person name="Detter J.C."/>
            <person name="Han C."/>
            <person name="Larimer F."/>
            <person name="Land M."/>
            <person name="Hauser L."/>
            <person name="Kyrpides N."/>
            <person name="Ovchinnikova G."/>
            <person name="Lovley D."/>
        </authorList>
    </citation>
    <scope>NUCLEOTIDE SEQUENCE [LARGE SCALE GENOMIC DNA]</scope>
    <source>
        <strain evidence="1">M21</strain>
    </source>
</reference>
<dbReference type="Pfam" id="PF02810">
    <property type="entry name" value="SEC-C"/>
    <property type="match status" value="1"/>
</dbReference>
<dbReference type="eggNOG" id="COG3012">
    <property type="taxonomic scope" value="Bacteria"/>
</dbReference>
<organism evidence="1">
    <name type="scientific">Geobacter sp. (strain M21)</name>
    <dbReference type="NCBI Taxonomy" id="443144"/>
    <lineage>
        <taxon>Bacteria</taxon>
        <taxon>Pseudomonadati</taxon>
        <taxon>Thermodesulfobacteriota</taxon>
        <taxon>Desulfuromonadia</taxon>
        <taxon>Geobacterales</taxon>
        <taxon>Geobacteraceae</taxon>
        <taxon>Geobacter</taxon>
    </lineage>
</organism>
<dbReference type="KEGG" id="gem:GM21_1290"/>
<dbReference type="AlphaFoldDB" id="C6E3T5"/>
<dbReference type="STRING" id="443144.GM21_1290"/>
<evidence type="ECO:0000313" key="1">
    <source>
        <dbReference type="EMBL" id="ACT17350.1"/>
    </source>
</evidence>
<gene>
    <name evidence="1" type="ordered locus">GM21_1290</name>
</gene>
<dbReference type="EMBL" id="CP001661">
    <property type="protein sequence ID" value="ACT17350.1"/>
    <property type="molecule type" value="Genomic_DNA"/>
</dbReference>
<dbReference type="Gene3D" id="3.10.450.50">
    <property type="match status" value="1"/>
</dbReference>
<dbReference type="SUPFAM" id="SSF103642">
    <property type="entry name" value="Sec-C motif"/>
    <property type="match status" value="1"/>
</dbReference>
<protein>
    <submittedName>
        <fullName evidence="1">SEC-C motif domain protein</fullName>
    </submittedName>
</protein>
<sequence length="457" mass="51787">MAEKIGRNDFCPCGSGKKFKKCCMVKEQDAEVRRREEKTAVPRTLDWLSERYSNEVAEAVHAEFYGGLEDEELDRLNELSRDFQQMIFINVGEWLINDGSIEVRGQVTPVKEILLGPGGPLYTAAARNWLERLGERSLSLYEVVRVTPGEGIELIDLLRPAEPPVWVVERTASRTVVPHDIFGTRLVRTDSGLVMSGAAYPFTREEGLACRDHILQVMKMPGWTDDQFRDAALAMITTSWLSSLVAERPMPKLVDSSTGNAIMLTTDRYRVKDWVALEKVLAAQPDVEGDRSEGWVRFAQIEREMQRSLASCNPKGATSLEVFCRTVELADETRQWLERVAAGVVEFKIRELVDPRSEKARDFAAAGPKKEPSLELDNEVLNELMRNIYANWTEEPIPALGNKTPRAAIKTEKGRRAVIDLLHSYENNEARRVRDQGGEPFDFGFMWERLGLKREPS</sequence>
<dbReference type="InterPro" id="IPR004027">
    <property type="entry name" value="SEC_C_motif"/>
</dbReference>
<proteinExistence type="predicted"/>